<dbReference type="Proteomes" id="UP000316426">
    <property type="component" value="Chromosome"/>
</dbReference>
<dbReference type="InterPro" id="IPR019257">
    <property type="entry name" value="MeTrfase_dom"/>
</dbReference>
<keyword evidence="5" id="KW-1185">Reference proteome</keyword>
<dbReference type="RefSeq" id="WP_145114700.1">
    <property type="nucleotide sequence ID" value="NZ_CP036349.1"/>
</dbReference>
<dbReference type="PANTHER" id="PTHR43397">
    <property type="entry name" value="ERGOTHIONEINE BIOSYNTHESIS PROTEIN 1"/>
    <property type="match status" value="1"/>
</dbReference>
<dbReference type="InterPro" id="IPR051128">
    <property type="entry name" value="EgtD_Methyltrsf_superfamily"/>
</dbReference>
<dbReference type="GO" id="GO:0032259">
    <property type="term" value="P:methylation"/>
    <property type="evidence" value="ECO:0007669"/>
    <property type="project" value="UniProtKB-KW"/>
</dbReference>
<dbReference type="AlphaFoldDB" id="A0A518KCA0"/>
<dbReference type="EMBL" id="CP036349">
    <property type="protein sequence ID" value="QDV75430.1"/>
    <property type="molecule type" value="Genomic_DNA"/>
</dbReference>
<dbReference type="EC" id="2.1.1.44" evidence="4"/>
<protein>
    <submittedName>
        <fullName evidence="4">Histidine-specific methyltransferase EgtD</fullName>
        <ecNumber evidence="4">2.1.1.44</ecNumber>
    </submittedName>
</protein>
<evidence type="ECO:0000313" key="5">
    <source>
        <dbReference type="Proteomes" id="UP000316426"/>
    </source>
</evidence>
<evidence type="ECO:0000256" key="1">
    <source>
        <dbReference type="ARBA" id="ARBA00022603"/>
    </source>
</evidence>
<dbReference type="GO" id="GO:0052706">
    <property type="term" value="F:L-histidine N(alpha)-methyltransferase activity"/>
    <property type="evidence" value="ECO:0007669"/>
    <property type="project" value="UniProtKB-EC"/>
</dbReference>
<evidence type="ECO:0000259" key="3">
    <source>
        <dbReference type="Pfam" id="PF10017"/>
    </source>
</evidence>
<proteinExistence type="predicted"/>
<organism evidence="4 5">
    <name type="scientific">Botrimarina mediterranea</name>
    <dbReference type="NCBI Taxonomy" id="2528022"/>
    <lineage>
        <taxon>Bacteria</taxon>
        <taxon>Pseudomonadati</taxon>
        <taxon>Planctomycetota</taxon>
        <taxon>Planctomycetia</taxon>
        <taxon>Pirellulales</taxon>
        <taxon>Lacipirellulaceae</taxon>
        <taxon>Botrimarina</taxon>
    </lineage>
</organism>
<evidence type="ECO:0000256" key="2">
    <source>
        <dbReference type="ARBA" id="ARBA00022679"/>
    </source>
</evidence>
<dbReference type="Gene3D" id="3.40.50.150">
    <property type="entry name" value="Vaccinia Virus protein VP39"/>
    <property type="match status" value="1"/>
</dbReference>
<dbReference type="InterPro" id="IPR017804">
    <property type="entry name" value="MeTrfase_EgtD-like"/>
</dbReference>
<gene>
    <name evidence="4" type="primary">egtD</name>
    <name evidence="4" type="ORF">Spa11_36470</name>
</gene>
<reference evidence="4 5" key="1">
    <citation type="submission" date="2019-02" db="EMBL/GenBank/DDBJ databases">
        <title>Deep-cultivation of Planctomycetes and their phenomic and genomic characterization uncovers novel biology.</title>
        <authorList>
            <person name="Wiegand S."/>
            <person name="Jogler M."/>
            <person name="Boedeker C."/>
            <person name="Pinto D."/>
            <person name="Vollmers J."/>
            <person name="Rivas-Marin E."/>
            <person name="Kohn T."/>
            <person name="Peeters S.H."/>
            <person name="Heuer A."/>
            <person name="Rast P."/>
            <person name="Oberbeckmann S."/>
            <person name="Bunk B."/>
            <person name="Jeske O."/>
            <person name="Meyerdierks A."/>
            <person name="Storesund J.E."/>
            <person name="Kallscheuer N."/>
            <person name="Luecker S."/>
            <person name="Lage O.M."/>
            <person name="Pohl T."/>
            <person name="Merkel B.J."/>
            <person name="Hornburger P."/>
            <person name="Mueller R.-W."/>
            <person name="Bruemmer F."/>
            <person name="Labrenz M."/>
            <person name="Spormann A.M."/>
            <person name="Op den Camp H."/>
            <person name="Overmann J."/>
            <person name="Amann R."/>
            <person name="Jetten M.S.M."/>
            <person name="Mascher T."/>
            <person name="Medema M.H."/>
            <person name="Devos D.P."/>
            <person name="Kaster A.-K."/>
            <person name="Ovreas L."/>
            <person name="Rohde M."/>
            <person name="Galperin M.Y."/>
            <person name="Jogler C."/>
        </authorList>
    </citation>
    <scope>NUCLEOTIDE SEQUENCE [LARGE SCALE GENOMIC DNA]</scope>
    <source>
        <strain evidence="4 5">Spa11</strain>
    </source>
</reference>
<dbReference type="KEGG" id="bmei:Spa11_36470"/>
<dbReference type="NCBIfam" id="TIGR03438">
    <property type="entry name" value="egtD_ergothio"/>
    <property type="match status" value="1"/>
</dbReference>
<dbReference type="InterPro" id="IPR029063">
    <property type="entry name" value="SAM-dependent_MTases_sf"/>
</dbReference>
<dbReference type="Pfam" id="PF10017">
    <property type="entry name" value="Methyltransf_33"/>
    <property type="match status" value="1"/>
</dbReference>
<dbReference type="PIRSF" id="PIRSF018005">
    <property type="entry name" value="UCP018005"/>
    <property type="match status" value="1"/>
</dbReference>
<dbReference type="PANTHER" id="PTHR43397:SF1">
    <property type="entry name" value="ERGOTHIONEINE BIOSYNTHESIS PROTEIN 1"/>
    <property type="match status" value="1"/>
</dbReference>
<dbReference type="SUPFAM" id="SSF53335">
    <property type="entry name" value="S-adenosyl-L-methionine-dependent methyltransferases"/>
    <property type="match status" value="1"/>
</dbReference>
<name>A0A518KCA0_9BACT</name>
<feature type="domain" description="Histidine-specific methyltransferase SAM-dependent" evidence="3">
    <location>
        <begin position="18"/>
        <end position="316"/>
    </location>
</feature>
<keyword evidence="1 4" id="KW-0489">Methyltransferase</keyword>
<dbReference type="InterPro" id="IPR035094">
    <property type="entry name" value="EgtD"/>
</dbReference>
<evidence type="ECO:0000313" key="4">
    <source>
        <dbReference type="EMBL" id="QDV75430.1"/>
    </source>
</evidence>
<accession>A0A518KCA0</accession>
<sequence>MSIALTPFTGSAAARFLHDVRAGLRQPQKRLPCKYLYDQRGSELFDQICDLDEYYPTRTELAITRRYAGEIADQIGAGAALVEYGSGSSVKTRLLLDELSDARAYVPVDISREHLASAAGRIATAYPSLDVLPVCADFTQELVLPVFPRQPTHSAVYFPGSTIGNFPPSAAQELLRSIRGTVGVGGGAILGIDLQKPVEVVTAAYNDAEGVTAAFNLNLLERINRELGADFCVDDFEHRADYNAKHGRIDMLLVAQRDQVVEIAGEQVEFQAGETIHTEHSHKYTLDGFAELAAEAGLTMHKAWTDAKRWFAVVHLVAE</sequence>
<keyword evidence="2 4" id="KW-0808">Transferase</keyword>